<accession>A0ABP5G2Q1</accession>
<gene>
    <name evidence="1" type="ORF">GCM10009839_41680</name>
</gene>
<proteinExistence type="predicted"/>
<evidence type="ECO:0000313" key="1">
    <source>
        <dbReference type="EMBL" id="GAA2036429.1"/>
    </source>
</evidence>
<sequence>MTSASQDPGFFVRVAETPSATLYERPAGLAGPDWLAFVAFAAAQPAALAFADTWSGYLGDPRAGKNGGCYVVAPDRPPDPTGYLTGFLAAIKALNSDAGGFAYRYLFFGDPTAGDPAALPGTIPFATTSGDPTQPALVRGQGGGDSRIVTRNFGLTVANSAYLYCDVGDVGAPALRLAPNGTAGISLLANKYQPKSIPIDADAATPFDGPAAGILGFGLTLTVSKDPDKDDFTFLDVGLKYFTERGGQVLSQRYPVFGPTVDGARVPFDVGYDPLRPLDHTRTAFTFRAVSGGDGSDAATPMESALRDGFDHPVRLVPLVGPAQLVLQEDRVSVRSSSQQRDFYYLVPSGSFALAAGDSTPPASRVMCGLSPLETVVFDPPGSVITFHPDADAFSPLLAATTSDGSTPRLSDRFRTAWATITAQTTAAAAPTPIYLAQAEGAALFGHSDASSRSAAGTVAASAVPPSAAPFLEHQETPAAALRDPTAAGAFPLVPYGQLVFGAHPDSFTADDVARLERDVLAVERRARVTATGTKPTPATVAGTAFATAPPTRVTTPQGFVVDLAADGGGAWKRLHLAQTSWSPDPGRTPPTTSALAFTDVDDALRAAFQTNQQFLVVTNPALPWNLSPAAGAATTIFEDELSPQGWPFTIRTGANPYPGDYRNILIFKFCDGTVDARVEDFATWTAADQFNTDPADVAAWLRTYIDDAKALADGPDGAYFAKFVEAVTTASWRGVLALRVDVDASAMPQELRGLAAGIDLADFNAHHVGVDLSFVDTSGGDLQADGDSSVFATVYYVDPAYAAALAAGAPAELPVPVPSQADYAFSVLSLKTLFANAEITAFASKTQVTLNRLFGEQVSGLTLNGLPTASNSLVLDGTYENHDGTGVYVFATDADARFSLVSNLWRAVEVTRAAFSTLRADTSSVLSRFDIQGFLDFATVSGDDGTARGPFDVLSFGGTGTGPDPTGTGLPFAALHLDMTFATASPGTPSFAFLIDQMTFAPSADRARADSLYARLPLTLTGIVSGTAAPADLGYLTVNTLSVPTDPLGDQWYGLVHTLDLGTLGALAATTGFTARLLVAWAPRSQGTGYRLALGLSLPGSSGTSRGLTLQGVLKLTVDRVLLYRDSAANTFVLRLTNVLLSLLGVKLPPGTATAFIVFGNPDPNRRDAVAWYAAVNREPRPTAALTGGA</sequence>
<comment type="caution">
    <text evidence="1">The sequence shown here is derived from an EMBL/GenBank/DDBJ whole genome shotgun (WGS) entry which is preliminary data.</text>
</comment>
<reference evidence="2" key="1">
    <citation type="journal article" date="2019" name="Int. J. Syst. Evol. Microbiol.">
        <title>The Global Catalogue of Microorganisms (GCM) 10K type strain sequencing project: providing services to taxonomists for standard genome sequencing and annotation.</title>
        <authorList>
            <consortium name="The Broad Institute Genomics Platform"/>
            <consortium name="The Broad Institute Genome Sequencing Center for Infectious Disease"/>
            <person name="Wu L."/>
            <person name="Ma J."/>
        </authorList>
    </citation>
    <scope>NUCLEOTIDE SEQUENCE [LARGE SCALE GENOMIC DNA]</scope>
    <source>
        <strain evidence="2">JCM 16014</strain>
    </source>
</reference>
<organism evidence="1 2">
    <name type="scientific">Catenulispora yoronensis</name>
    <dbReference type="NCBI Taxonomy" id="450799"/>
    <lineage>
        <taxon>Bacteria</taxon>
        <taxon>Bacillati</taxon>
        <taxon>Actinomycetota</taxon>
        <taxon>Actinomycetes</taxon>
        <taxon>Catenulisporales</taxon>
        <taxon>Catenulisporaceae</taxon>
        <taxon>Catenulispora</taxon>
    </lineage>
</organism>
<name>A0ABP5G2Q1_9ACTN</name>
<keyword evidence="2" id="KW-1185">Reference proteome</keyword>
<dbReference type="RefSeq" id="WP_344667295.1">
    <property type="nucleotide sequence ID" value="NZ_BAAAQN010000023.1"/>
</dbReference>
<dbReference type="EMBL" id="BAAAQN010000023">
    <property type="protein sequence ID" value="GAA2036429.1"/>
    <property type="molecule type" value="Genomic_DNA"/>
</dbReference>
<evidence type="ECO:0000313" key="2">
    <source>
        <dbReference type="Proteomes" id="UP001500751"/>
    </source>
</evidence>
<dbReference type="Proteomes" id="UP001500751">
    <property type="component" value="Unassembled WGS sequence"/>
</dbReference>
<protein>
    <submittedName>
        <fullName evidence="1">Uncharacterized protein</fullName>
    </submittedName>
</protein>